<dbReference type="CDD" id="cd00537">
    <property type="entry name" value="MTHFR"/>
    <property type="match status" value="1"/>
</dbReference>
<dbReference type="Pfam" id="PF21895">
    <property type="entry name" value="MTHFR_C"/>
    <property type="match status" value="1"/>
</dbReference>
<keyword evidence="10" id="KW-1185">Reference proteome</keyword>
<dbReference type="GO" id="GO:0071949">
    <property type="term" value="F:FAD binding"/>
    <property type="evidence" value="ECO:0007669"/>
    <property type="project" value="TreeGrafter"/>
</dbReference>
<feature type="domain" description="MTHFR SAM-binding regulatory" evidence="8">
    <location>
        <begin position="170"/>
        <end position="469"/>
    </location>
</feature>
<keyword evidence="5" id="KW-0274">FAD</keyword>
<accession>A0A2B4SHA1</accession>
<keyword evidence="6" id="KW-0560">Oxidoreductase</keyword>
<dbReference type="InterPro" id="IPR003171">
    <property type="entry name" value="Mehydrof_redctse-like"/>
</dbReference>
<dbReference type="PANTHER" id="PTHR45754:SF3">
    <property type="entry name" value="METHYLENETETRAHYDROFOLATE REDUCTASE (NADPH)"/>
    <property type="match status" value="1"/>
</dbReference>
<dbReference type="AlphaFoldDB" id="A0A2B4SHA1"/>
<evidence type="ECO:0000256" key="3">
    <source>
        <dbReference type="ARBA" id="ARBA00006743"/>
    </source>
</evidence>
<dbReference type="SUPFAM" id="SSF51730">
    <property type="entry name" value="FAD-linked oxidoreductase"/>
    <property type="match status" value="1"/>
</dbReference>
<dbReference type="EMBL" id="LSMT01000095">
    <property type="protein sequence ID" value="PFX27825.1"/>
    <property type="molecule type" value="Genomic_DNA"/>
</dbReference>
<evidence type="ECO:0000256" key="6">
    <source>
        <dbReference type="ARBA" id="ARBA00023002"/>
    </source>
</evidence>
<comment type="cofactor">
    <cofactor evidence="1">
        <name>FAD</name>
        <dbReference type="ChEBI" id="CHEBI:57692"/>
    </cofactor>
</comment>
<dbReference type="Pfam" id="PF02219">
    <property type="entry name" value="MTHFR"/>
    <property type="match status" value="2"/>
</dbReference>
<dbReference type="GO" id="GO:0004489">
    <property type="term" value="F:methylenetetrahydrofolate reductase [NAD(P)H] activity"/>
    <property type="evidence" value="ECO:0007669"/>
    <property type="project" value="InterPro"/>
</dbReference>
<dbReference type="InterPro" id="IPR029041">
    <property type="entry name" value="FAD-linked_oxidoreductase-like"/>
</dbReference>
<dbReference type="Proteomes" id="UP000225706">
    <property type="component" value="Unassembled WGS sequence"/>
</dbReference>
<dbReference type="PANTHER" id="PTHR45754">
    <property type="entry name" value="METHYLENETETRAHYDROFOLATE REDUCTASE"/>
    <property type="match status" value="1"/>
</dbReference>
<dbReference type="GO" id="GO:0009086">
    <property type="term" value="P:methionine biosynthetic process"/>
    <property type="evidence" value="ECO:0007669"/>
    <property type="project" value="TreeGrafter"/>
</dbReference>
<keyword evidence="4" id="KW-0285">Flavoprotein</keyword>
<reference evidence="10" key="1">
    <citation type="journal article" date="2017" name="bioRxiv">
        <title>Comparative analysis of the genomes of Stylophora pistillata and Acropora digitifera provides evidence for extensive differences between species of corals.</title>
        <authorList>
            <person name="Voolstra C.R."/>
            <person name="Li Y."/>
            <person name="Liew Y.J."/>
            <person name="Baumgarten S."/>
            <person name="Zoccola D."/>
            <person name="Flot J.-F."/>
            <person name="Tambutte S."/>
            <person name="Allemand D."/>
            <person name="Aranda M."/>
        </authorList>
    </citation>
    <scope>NUCLEOTIDE SEQUENCE [LARGE SCALE GENOMIC DNA]</scope>
</reference>
<evidence type="ECO:0000313" key="9">
    <source>
        <dbReference type="EMBL" id="PFX27825.1"/>
    </source>
</evidence>
<comment type="caution">
    <text evidence="9">The sequence shown here is derived from an EMBL/GenBank/DDBJ whole genome shotgun (WGS) entry which is preliminary data.</text>
</comment>
<evidence type="ECO:0000256" key="5">
    <source>
        <dbReference type="ARBA" id="ARBA00022827"/>
    </source>
</evidence>
<evidence type="ECO:0000256" key="4">
    <source>
        <dbReference type="ARBA" id="ARBA00022630"/>
    </source>
</evidence>
<comment type="similarity">
    <text evidence="3">Belongs to the methylenetetrahydrofolate reductase family.</text>
</comment>
<evidence type="ECO:0000259" key="8">
    <source>
        <dbReference type="Pfam" id="PF21895"/>
    </source>
</evidence>
<evidence type="ECO:0000313" key="10">
    <source>
        <dbReference type="Proteomes" id="UP000225706"/>
    </source>
</evidence>
<dbReference type="GO" id="GO:0005829">
    <property type="term" value="C:cytosol"/>
    <property type="evidence" value="ECO:0007669"/>
    <property type="project" value="TreeGrafter"/>
</dbReference>
<dbReference type="Gene3D" id="3.20.20.220">
    <property type="match status" value="1"/>
</dbReference>
<name>A0A2B4SHA1_STYPI</name>
<sequence length="473" mass="54374">MASPDVNSYEEDLKHLKAEVDAGADLIITQMFFEVKTFLKFVDDCQRNRINVPIIPALFPIQVFNKFYYITHSAHGQDENFNSLRQLKRLSRVEIPQWLLDKLAPIKEDTTAVMNYGIKYSTEMCKQLFGSGHVHGVHFYTLNRETSITEILEKIGMSYKEDELDSASMRRLPWMPGPAQARRGQMELVRPIFWTSRPRSYMIRTSNWDEFPNGRWGDSSAASFGELRDYHLVLLGTNESKEELLNMWGRELNSPEDVFEVFVCYLTGKENRHGYKVKEIPWNQDELASETLPFVDKLAHVNKHGVLTINSQPNVNGAPSTDPVSGWGRPGGYVFQKAYLEFFTSEEIAMCLYEVLQDYPMVNYHIVNFSGKEDVTNANVYSSNAVTWGVFPGSEILQPTVVDPIAFQFWKDEAFALWKHQWGHIYSDKSLSRGIIDTIHDTYYLINLVDNDYVAGNILFDILDIVLKKLGKI</sequence>
<evidence type="ECO:0000256" key="1">
    <source>
        <dbReference type="ARBA" id="ARBA00001974"/>
    </source>
</evidence>
<dbReference type="OrthoDB" id="16284at2759"/>
<dbReference type="STRING" id="50429.A0A2B4SHA1"/>
<gene>
    <name evidence="9" type="primary">MTHFR</name>
    <name evidence="9" type="ORF">AWC38_SpisGene7491</name>
</gene>
<comment type="pathway">
    <text evidence="2 7">One-carbon metabolism; tetrahydrofolate interconversion.</text>
</comment>
<dbReference type="GO" id="GO:0035999">
    <property type="term" value="P:tetrahydrofolate interconversion"/>
    <property type="evidence" value="ECO:0007669"/>
    <property type="project" value="UniProtKB-UniPathway"/>
</dbReference>
<protein>
    <submittedName>
        <fullName evidence="9">Methylenetetrahydrofolate reductase</fullName>
    </submittedName>
</protein>
<evidence type="ECO:0000256" key="2">
    <source>
        <dbReference type="ARBA" id="ARBA00004777"/>
    </source>
</evidence>
<dbReference type="UniPathway" id="UPA00193"/>
<dbReference type="InterPro" id="IPR053806">
    <property type="entry name" value="MTHFR_C"/>
</dbReference>
<evidence type="ECO:0000256" key="7">
    <source>
        <dbReference type="RuleBase" id="RU004254"/>
    </source>
</evidence>
<proteinExistence type="inferred from homology"/>
<organism evidence="9 10">
    <name type="scientific">Stylophora pistillata</name>
    <name type="common">Smooth cauliflower coral</name>
    <dbReference type="NCBI Taxonomy" id="50429"/>
    <lineage>
        <taxon>Eukaryota</taxon>
        <taxon>Metazoa</taxon>
        <taxon>Cnidaria</taxon>
        <taxon>Anthozoa</taxon>
        <taxon>Hexacorallia</taxon>
        <taxon>Scleractinia</taxon>
        <taxon>Astrocoeniina</taxon>
        <taxon>Pocilloporidae</taxon>
        <taxon>Stylophora</taxon>
    </lineage>
</organism>